<evidence type="ECO:0000313" key="1">
    <source>
        <dbReference type="EMBL" id="KAJ1127535.1"/>
    </source>
</evidence>
<evidence type="ECO:0000313" key="2">
    <source>
        <dbReference type="Proteomes" id="UP001066276"/>
    </source>
</evidence>
<dbReference type="EMBL" id="JANPWB010000011">
    <property type="protein sequence ID" value="KAJ1127535.1"/>
    <property type="molecule type" value="Genomic_DNA"/>
</dbReference>
<keyword evidence="2" id="KW-1185">Reference proteome</keyword>
<protein>
    <submittedName>
        <fullName evidence="1">Uncharacterized protein</fullName>
    </submittedName>
</protein>
<proteinExistence type="predicted"/>
<sequence>MDGCFPGKHYGTVYYPCGSPAANGEIGGEWRYSRFADELAAIQGTQVALEGKIESIALEVNLLRADHRKVSDKVKVAEGSIAELQSEVGTLRTQMGPIGFGVFMPTMVARTSVLLNRNLWH</sequence>
<reference evidence="1" key="1">
    <citation type="journal article" date="2022" name="bioRxiv">
        <title>Sequencing and chromosome-scale assembly of the giantPleurodeles waltlgenome.</title>
        <authorList>
            <person name="Brown T."/>
            <person name="Elewa A."/>
            <person name="Iarovenko S."/>
            <person name="Subramanian E."/>
            <person name="Araus A.J."/>
            <person name="Petzold A."/>
            <person name="Susuki M."/>
            <person name="Suzuki K.-i.T."/>
            <person name="Hayashi T."/>
            <person name="Toyoda A."/>
            <person name="Oliveira C."/>
            <person name="Osipova E."/>
            <person name="Leigh N.D."/>
            <person name="Simon A."/>
            <person name="Yun M.H."/>
        </authorList>
    </citation>
    <scope>NUCLEOTIDE SEQUENCE</scope>
    <source>
        <strain evidence="1">20211129_DDA</strain>
        <tissue evidence="1">Liver</tissue>
    </source>
</reference>
<accession>A0AAV7PPY7</accession>
<dbReference type="AlphaFoldDB" id="A0AAV7PPY7"/>
<name>A0AAV7PPY7_PLEWA</name>
<gene>
    <name evidence="1" type="ORF">NDU88_005934</name>
</gene>
<dbReference type="Proteomes" id="UP001066276">
    <property type="component" value="Chromosome 7"/>
</dbReference>
<comment type="caution">
    <text evidence="1">The sequence shown here is derived from an EMBL/GenBank/DDBJ whole genome shotgun (WGS) entry which is preliminary data.</text>
</comment>
<organism evidence="1 2">
    <name type="scientific">Pleurodeles waltl</name>
    <name type="common">Iberian ribbed newt</name>
    <dbReference type="NCBI Taxonomy" id="8319"/>
    <lineage>
        <taxon>Eukaryota</taxon>
        <taxon>Metazoa</taxon>
        <taxon>Chordata</taxon>
        <taxon>Craniata</taxon>
        <taxon>Vertebrata</taxon>
        <taxon>Euteleostomi</taxon>
        <taxon>Amphibia</taxon>
        <taxon>Batrachia</taxon>
        <taxon>Caudata</taxon>
        <taxon>Salamandroidea</taxon>
        <taxon>Salamandridae</taxon>
        <taxon>Pleurodelinae</taxon>
        <taxon>Pleurodeles</taxon>
    </lineage>
</organism>